<dbReference type="OMA" id="GHGMLME"/>
<feature type="domain" description="Chitin-binding type-4" evidence="2">
    <location>
        <begin position="19"/>
        <end position="206"/>
    </location>
</feature>
<evidence type="ECO:0000259" key="2">
    <source>
        <dbReference type="Pfam" id="PF03067"/>
    </source>
</evidence>
<evidence type="ECO:0000313" key="4">
    <source>
        <dbReference type="Proteomes" id="UP000594454"/>
    </source>
</evidence>
<keyword evidence="4" id="KW-1185">Reference proteome</keyword>
<dbReference type="EMBL" id="LR899014">
    <property type="protein sequence ID" value="CAD7093492.1"/>
    <property type="molecule type" value="Genomic_DNA"/>
</dbReference>
<dbReference type="PANTHER" id="PTHR21113">
    <property type="entry name" value="AGAP001705-PA"/>
    <property type="match status" value="1"/>
</dbReference>
<keyword evidence="1" id="KW-0732">Signal</keyword>
<dbReference type="PANTHER" id="PTHR21113:SF14">
    <property type="entry name" value="LP24064P"/>
    <property type="match status" value="1"/>
</dbReference>
<organism evidence="3 4">
    <name type="scientific">Hermetia illucens</name>
    <name type="common">Black soldier fly</name>
    <dbReference type="NCBI Taxonomy" id="343691"/>
    <lineage>
        <taxon>Eukaryota</taxon>
        <taxon>Metazoa</taxon>
        <taxon>Ecdysozoa</taxon>
        <taxon>Arthropoda</taxon>
        <taxon>Hexapoda</taxon>
        <taxon>Insecta</taxon>
        <taxon>Pterygota</taxon>
        <taxon>Neoptera</taxon>
        <taxon>Endopterygota</taxon>
        <taxon>Diptera</taxon>
        <taxon>Brachycera</taxon>
        <taxon>Stratiomyomorpha</taxon>
        <taxon>Stratiomyidae</taxon>
        <taxon>Hermetiinae</taxon>
        <taxon>Hermetia</taxon>
    </lineage>
</organism>
<feature type="chain" id="PRO_5031469665" description="Chitin-binding type-4 domain-containing protein" evidence="1">
    <location>
        <begin position="19"/>
        <end position="209"/>
    </location>
</feature>
<protein>
    <recommendedName>
        <fullName evidence="2">Chitin-binding type-4 domain-containing protein</fullName>
    </recommendedName>
</protein>
<name>A0A7R8V7K1_HERIL</name>
<reference evidence="3 4" key="1">
    <citation type="submission" date="2020-11" db="EMBL/GenBank/DDBJ databases">
        <authorList>
            <person name="Wallbank WR R."/>
            <person name="Pardo Diaz C."/>
            <person name="Kozak K."/>
            <person name="Martin S."/>
            <person name="Jiggins C."/>
            <person name="Moest M."/>
            <person name="Warren A I."/>
            <person name="Generalovic N T."/>
            <person name="Byers J.R.P. K."/>
            <person name="Montejo-Kovacevich G."/>
            <person name="Yen C E."/>
        </authorList>
    </citation>
    <scope>NUCLEOTIDE SEQUENCE [LARGE SCALE GENOMIC DNA]</scope>
</reference>
<dbReference type="Pfam" id="PF03067">
    <property type="entry name" value="LPMO_10"/>
    <property type="match status" value="1"/>
</dbReference>
<proteinExistence type="predicted"/>
<dbReference type="AlphaFoldDB" id="A0A7R8V7K1"/>
<accession>A0A7R8V7K1</accession>
<dbReference type="Proteomes" id="UP000594454">
    <property type="component" value="Chromosome 6"/>
</dbReference>
<evidence type="ECO:0000256" key="1">
    <source>
        <dbReference type="SAM" id="SignalP"/>
    </source>
</evidence>
<dbReference type="InterPro" id="IPR004302">
    <property type="entry name" value="Cellulose/chitin-bd_N"/>
</dbReference>
<sequence length="209" mass="22822">MLKIFVLLCSVLITNVYGHGMMLEPVGRQSRWRYDSTAVPNYTDNELFCGGAFVLWQTYGGKCGLCGDSYGAAAPRPHELGGTYGAGVIVGKYSPGQNIPVSAKLTANHKGYFKFDLCNLDVFGKESEECFAANQIKISNGSDRYDLPSYDPQTFNLQIQAPRDLKCTHCVLRWTYVAANNWGTCEDGTSAAGCGPQETFKNCADIAIL</sequence>
<evidence type="ECO:0000313" key="3">
    <source>
        <dbReference type="EMBL" id="CAD7093492.1"/>
    </source>
</evidence>
<dbReference type="InParanoid" id="A0A7R8V7K1"/>
<feature type="signal peptide" evidence="1">
    <location>
        <begin position="1"/>
        <end position="18"/>
    </location>
</feature>
<dbReference type="OrthoDB" id="64893at2759"/>
<gene>
    <name evidence="3" type="ORF">HERILL_LOCUS15770</name>
</gene>